<evidence type="ECO:0000256" key="8">
    <source>
        <dbReference type="SAM" id="SignalP"/>
    </source>
</evidence>
<dbReference type="EMBL" id="JACHZG010000001">
    <property type="protein sequence ID" value="MBB3327397.1"/>
    <property type="molecule type" value="Genomic_DNA"/>
</dbReference>
<keyword evidence="4" id="KW-0378">Hydrolase</keyword>
<dbReference type="InterPro" id="IPR030400">
    <property type="entry name" value="Sedolisin_dom"/>
</dbReference>
<keyword evidence="7" id="KW-0865">Zymogen</keyword>
<reference evidence="10 11" key="1">
    <citation type="submission" date="2020-08" db="EMBL/GenBank/DDBJ databases">
        <title>Sequencing the genomes of 1000 actinobacteria strains.</title>
        <authorList>
            <person name="Klenk H.-P."/>
        </authorList>
    </citation>
    <scope>NUCLEOTIDE SEQUENCE [LARGE SCALE GENOMIC DNA]</scope>
    <source>
        <strain evidence="10 11">DSM 11053</strain>
    </source>
</reference>
<accession>A0A7W5P7G4</accession>
<feature type="signal peptide" evidence="8">
    <location>
        <begin position="1"/>
        <end position="32"/>
    </location>
</feature>
<dbReference type="GO" id="GO:0046872">
    <property type="term" value="F:metal ion binding"/>
    <property type="evidence" value="ECO:0007669"/>
    <property type="project" value="UniProtKB-KW"/>
</dbReference>
<organism evidence="10 11">
    <name type="scientific">Microlunatus antarcticus</name>
    <dbReference type="NCBI Taxonomy" id="53388"/>
    <lineage>
        <taxon>Bacteria</taxon>
        <taxon>Bacillati</taxon>
        <taxon>Actinomycetota</taxon>
        <taxon>Actinomycetes</taxon>
        <taxon>Propionibacteriales</taxon>
        <taxon>Propionibacteriaceae</taxon>
        <taxon>Microlunatus</taxon>
    </lineage>
</organism>
<dbReference type="PANTHER" id="PTHR14218:SF15">
    <property type="entry name" value="TRIPEPTIDYL-PEPTIDASE 1"/>
    <property type="match status" value="1"/>
</dbReference>
<evidence type="ECO:0000256" key="4">
    <source>
        <dbReference type="ARBA" id="ARBA00022801"/>
    </source>
</evidence>
<comment type="cofactor">
    <cofactor evidence="1">
        <name>Ca(2+)</name>
        <dbReference type="ChEBI" id="CHEBI:29108"/>
    </cofactor>
</comment>
<evidence type="ECO:0000313" key="11">
    <source>
        <dbReference type="Proteomes" id="UP000565572"/>
    </source>
</evidence>
<evidence type="ECO:0000259" key="9">
    <source>
        <dbReference type="PROSITE" id="PS51695"/>
    </source>
</evidence>
<dbReference type="RefSeq" id="WP_183338599.1">
    <property type="nucleotide sequence ID" value="NZ_JACHZG010000001.1"/>
</dbReference>
<dbReference type="InterPro" id="IPR050819">
    <property type="entry name" value="Tripeptidyl-peptidase_I"/>
</dbReference>
<feature type="chain" id="PRO_5031205902" evidence="8">
    <location>
        <begin position="33"/>
        <end position="656"/>
    </location>
</feature>
<comment type="caution">
    <text evidence="10">The sequence shown here is derived from an EMBL/GenBank/DDBJ whole genome shotgun (WGS) entry which is preliminary data.</text>
</comment>
<protein>
    <submittedName>
        <fullName evidence="10">Subtilase family serine protease</fullName>
    </submittedName>
</protein>
<keyword evidence="8" id="KW-0732">Signal</keyword>
<dbReference type="Pfam" id="PF09286">
    <property type="entry name" value="Pro-kuma_activ"/>
    <property type="match status" value="1"/>
</dbReference>
<dbReference type="InterPro" id="IPR000209">
    <property type="entry name" value="Peptidase_S8/S53_dom"/>
</dbReference>
<keyword evidence="11" id="KW-1185">Reference proteome</keyword>
<keyword evidence="6" id="KW-0106">Calcium</keyword>
<dbReference type="CDD" id="cd11377">
    <property type="entry name" value="Pro-peptidase_S53"/>
    <property type="match status" value="1"/>
</dbReference>
<evidence type="ECO:0000256" key="2">
    <source>
        <dbReference type="ARBA" id="ARBA00022670"/>
    </source>
</evidence>
<keyword evidence="2 10" id="KW-0645">Protease</keyword>
<dbReference type="SUPFAM" id="SSF52743">
    <property type="entry name" value="Subtilisin-like"/>
    <property type="match status" value="1"/>
</dbReference>
<proteinExistence type="predicted"/>
<dbReference type="SUPFAM" id="SSF54897">
    <property type="entry name" value="Protease propeptides/inhibitors"/>
    <property type="match status" value="1"/>
</dbReference>
<evidence type="ECO:0000256" key="3">
    <source>
        <dbReference type="ARBA" id="ARBA00022723"/>
    </source>
</evidence>
<evidence type="ECO:0000256" key="5">
    <source>
        <dbReference type="ARBA" id="ARBA00022825"/>
    </source>
</evidence>
<evidence type="ECO:0000256" key="7">
    <source>
        <dbReference type="ARBA" id="ARBA00023145"/>
    </source>
</evidence>
<evidence type="ECO:0000256" key="6">
    <source>
        <dbReference type="ARBA" id="ARBA00022837"/>
    </source>
</evidence>
<dbReference type="CDD" id="cd04056">
    <property type="entry name" value="Peptidases_S53"/>
    <property type="match status" value="1"/>
</dbReference>
<dbReference type="GO" id="GO:0006508">
    <property type="term" value="P:proteolysis"/>
    <property type="evidence" value="ECO:0007669"/>
    <property type="project" value="UniProtKB-KW"/>
</dbReference>
<dbReference type="PANTHER" id="PTHR14218">
    <property type="entry name" value="PROTEASE S8 TRIPEPTIDYL PEPTIDASE I CLN2"/>
    <property type="match status" value="1"/>
</dbReference>
<dbReference type="Gene3D" id="3.40.50.200">
    <property type="entry name" value="Peptidase S8/S53 domain"/>
    <property type="match status" value="1"/>
</dbReference>
<dbReference type="Pfam" id="PF00082">
    <property type="entry name" value="Peptidase_S8"/>
    <property type="match status" value="1"/>
</dbReference>
<sequence>MHLRSRRARLLVAASTLLVPASLLATVQTANAAPASGLVALPSTLPRWLPTSQARIASKAAGVDEGKTLEVRVFLAPKGGADALSTAALAVSTPGSASYGQFLTADQFHASYAPTAAAEQTVRSYLTGQGLTVSGTAPFRRYVTAKGTIAQLDQAFHVSLRSFSHLDQKVVAPTSAAELPAQVAKAVLTVDGLDTTQVKMTRHAATEPPAGFRNAKPCSRYYGQVAASKQADFKTALPKFKDTTLSYAPCGYTGPQYRSAYEGDTSLTGAGTTVAITDAYRWQLIASDAEKYAAQHGDGSYAAGQLTENLPASYNSEDLCDPSGWSGEETLDVEAVHAMAPGAKIRYYASSSCLDDDFLDTLARVADEGVAQVVSNSWGDAGEVTSSDAVTAYETIFQQAALQGISVLFSSGDNGDELQNTGLKQADYPATEPFVTAVGGTATGIGADGQRVFDTGWGTRTYSLAKDAKSWTPGGYLYGAGGGVSSLFNQPSYQRGVVAKQLSGGRAVPDVAMDADPQTGMLVGQTQKFSDGTYYSEYRIGGTSLASPLLAGMTALAVQNNQGRGFGLLNPVIYKRGSLVDDVLPVKSPDWGVVRVNYNNSENADDGLSYIVRTFGQDASLPTSKGWDQVTGRGVPNTSFLKLTTPAPTAAAVAKR</sequence>
<dbReference type="InterPro" id="IPR015366">
    <property type="entry name" value="S53_propep"/>
</dbReference>
<dbReference type="SMART" id="SM00944">
    <property type="entry name" value="Pro-kuma_activ"/>
    <property type="match status" value="1"/>
</dbReference>
<feature type="domain" description="Peptidase S53" evidence="9">
    <location>
        <begin position="251"/>
        <end position="648"/>
    </location>
</feature>
<gene>
    <name evidence="10" type="ORF">FHX39_002341</name>
</gene>
<name>A0A7W5P7G4_9ACTN</name>
<keyword evidence="5" id="KW-0720">Serine protease</keyword>
<dbReference type="PROSITE" id="PS51695">
    <property type="entry name" value="SEDOLISIN"/>
    <property type="match status" value="1"/>
</dbReference>
<dbReference type="AlphaFoldDB" id="A0A7W5P7G4"/>
<dbReference type="GO" id="GO:0008240">
    <property type="term" value="F:tripeptidyl-peptidase activity"/>
    <property type="evidence" value="ECO:0007669"/>
    <property type="project" value="TreeGrafter"/>
</dbReference>
<dbReference type="GO" id="GO:0004252">
    <property type="term" value="F:serine-type endopeptidase activity"/>
    <property type="evidence" value="ECO:0007669"/>
    <property type="project" value="InterPro"/>
</dbReference>
<dbReference type="Proteomes" id="UP000565572">
    <property type="component" value="Unassembled WGS sequence"/>
</dbReference>
<dbReference type="InterPro" id="IPR036852">
    <property type="entry name" value="Peptidase_S8/S53_dom_sf"/>
</dbReference>
<evidence type="ECO:0000313" key="10">
    <source>
        <dbReference type="EMBL" id="MBB3327397.1"/>
    </source>
</evidence>
<evidence type="ECO:0000256" key="1">
    <source>
        <dbReference type="ARBA" id="ARBA00001913"/>
    </source>
</evidence>
<keyword evidence="3" id="KW-0479">Metal-binding</keyword>